<accession>S3DG63</accession>
<feature type="transmembrane region" description="Helical" evidence="1">
    <location>
        <begin position="36"/>
        <end position="55"/>
    </location>
</feature>
<dbReference type="OrthoDB" id="5293596at2759"/>
<keyword evidence="1" id="KW-0472">Membrane</keyword>
<reference evidence="2 3" key="1">
    <citation type="journal article" date="2013" name="BMC Genomics">
        <title>Genomics-driven discovery of the pneumocandin biosynthetic gene cluster in the fungus Glarea lozoyensis.</title>
        <authorList>
            <person name="Chen L."/>
            <person name="Yue Q."/>
            <person name="Zhang X."/>
            <person name="Xiang M."/>
            <person name="Wang C."/>
            <person name="Li S."/>
            <person name="Che Y."/>
            <person name="Ortiz-Lopez F.J."/>
            <person name="Bills G.F."/>
            <person name="Liu X."/>
            <person name="An Z."/>
        </authorList>
    </citation>
    <scope>NUCLEOTIDE SEQUENCE [LARGE SCALE GENOMIC DNA]</scope>
    <source>
        <strain evidence="3">ATCC 20868 / MF5171</strain>
    </source>
</reference>
<keyword evidence="1" id="KW-1133">Transmembrane helix</keyword>
<evidence type="ECO:0008006" key="4">
    <source>
        <dbReference type="Google" id="ProtNLM"/>
    </source>
</evidence>
<dbReference type="RefSeq" id="XP_008076015.1">
    <property type="nucleotide sequence ID" value="XM_008077824.1"/>
</dbReference>
<evidence type="ECO:0000313" key="2">
    <source>
        <dbReference type="EMBL" id="EPE36700.1"/>
    </source>
</evidence>
<feature type="transmembrane region" description="Helical" evidence="1">
    <location>
        <begin position="132"/>
        <end position="154"/>
    </location>
</feature>
<dbReference type="KEGG" id="glz:GLAREA_08863"/>
<dbReference type="HOGENOM" id="CLU_055482_0_0_1"/>
<proteinExistence type="predicted"/>
<protein>
    <recommendedName>
        <fullName evidence="4">FAR-17a/AIG1-like protein</fullName>
    </recommendedName>
</protein>
<dbReference type="EMBL" id="KE145352">
    <property type="protein sequence ID" value="EPE36700.1"/>
    <property type="molecule type" value="Genomic_DNA"/>
</dbReference>
<evidence type="ECO:0000313" key="3">
    <source>
        <dbReference type="Proteomes" id="UP000016922"/>
    </source>
</evidence>
<dbReference type="AlphaFoldDB" id="S3DG63"/>
<keyword evidence="1" id="KW-0812">Transmembrane</keyword>
<feature type="transmembrane region" description="Helical" evidence="1">
    <location>
        <begin position="203"/>
        <end position="223"/>
    </location>
</feature>
<gene>
    <name evidence="2" type="ORF">GLAREA_08863</name>
</gene>
<evidence type="ECO:0000256" key="1">
    <source>
        <dbReference type="SAM" id="Phobius"/>
    </source>
</evidence>
<feature type="transmembrane region" description="Helical" evidence="1">
    <location>
        <begin position="75"/>
        <end position="95"/>
    </location>
</feature>
<keyword evidence="3" id="KW-1185">Reference proteome</keyword>
<dbReference type="Proteomes" id="UP000016922">
    <property type="component" value="Unassembled WGS sequence"/>
</dbReference>
<dbReference type="GeneID" id="19467911"/>
<organism evidence="2 3">
    <name type="scientific">Glarea lozoyensis (strain ATCC 20868 / MF5171)</name>
    <dbReference type="NCBI Taxonomy" id="1116229"/>
    <lineage>
        <taxon>Eukaryota</taxon>
        <taxon>Fungi</taxon>
        <taxon>Dikarya</taxon>
        <taxon>Ascomycota</taxon>
        <taxon>Pezizomycotina</taxon>
        <taxon>Leotiomycetes</taxon>
        <taxon>Helotiales</taxon>
        <taxon>Helotiaceae</taxon>
        <taxon>Glarea</taxon>
    </lineage>
</organism>
<dbReference type="eggNOG" id="ENOG502RJDF">
    <property type="taxonomic scope" value="Eukaryota"/>
</dbReference>
<dbReference type="OMA" id="TFSWTFT"/>
<feature type="transmembrane region" description="Helical" evidence="1">
    <location>
        <begin position="246"/>
        <end position="268"/>
    </location>
</feature>
<sequence>MSSSTALLPKDRKKTDHPIFLRITHSPWVIIDQKTLVSLQFIVSVYLTGSLILIANYDVEQNQIGWSTVFNFSNIAYFMQALYSWIAFSWTFMHLHYPHHDTQPRSFSTRLQAMFSPPRQNQTTHNRAWFSIFYYAVNSFPFLAAGVQWLVLIPNNQSVVPGNEIFGNGRFREFYFVSKYAVNSLIALMEITMFSSIKRADALWAHIFGITALSLLYTGWAYVGNAVTGRFEYYFLDPEVEGWDNASASIMAFAGAANFALFIAYVLTAIRERLSTTREERTGGYESLPR</sequence>
<name>S3DG63_GLAL2</name>